<evidence type="ECO:0000313" key="2">
    <source>
        <dbReference type="Proteomes" id="UP000054630"/>
    </source>
</evidence>
<comment type="caution">
    <text evidence="1">The sequence shown here is derived from an EMBL/GenBank/DDBJ whole genome shotgun (WGS) entry which is preliminary data.</text>
</comment>
<dbReference type="AlphaFoldDB" id="A0A0V0SHU8"/>
<keyword evidence="2" id="KW-1185">Reference proteome</keyword>
<evidence type="ECO:0000313" key="1">
    <source>
        <dbReference type="EMBL" id="KRX26372.1"/>
    </source>
</evidence>
<dbReference type="Proteomes" id="UP000054630">
    <property type="component" value="Unassembled WGS sequence"/>
</dbReference>
<dbReference type="EMBL" id="JYDL01000007">
    <property type="protein sequence ID" value="KRX26372.1"/>
    <property type="molecule type" value="Genomic_DNA"/>
</dbReference>
<protein>
    <submittedName>
        <fullName evidence="1">Uncharacterized protein</fullName>
    </submittedName>
</protein>
<dbReference type="OrthoDB" id="10439976at2759"/>
<gene>
    <name evidence="1" type="ORF">T07_2335</name>
</gene>
<name>A0A0V0SHU8_9BILA</name>
<sequence length="107" mass="12492">MPIEMLDQSEKERKNAVENEVQMFCFGILFFLTNNDEVLKNFFSLNNKLLSLGVNVIFEEKFIFSMLYLNESLNFKFAWASLTRTILPNFAGCSRLLDFQFNIPMNG</sequence>
<organism evidence="1 2">
    <name type="scientific">Trichinella nelsoni</name>
    <dbReference type="NCBI Taxonomy" id="6336"/>
    <lineage>
        <taxon>Eukaryota</taxon>
        <taxon>Metazoa</taxon>
        <taxon>Ecdysozoa</taxon>
        <taxon>Nematoda</taxon>
        <taxon>Enoplea</taxon>
        <taxon>Dorylaimia</taxon>
        <taxon>Trichinellida</taxon>
        <taxon>Trichinellidae</taxon>
        <taxon>Trichinella</taxon>
    </lineage>
</organism>
<reference evidence="1 2" key="1">
    <citation type="submission" date="2015-01" db="EMBL/GenBank/DDBJ databases">
        <title>Evolution of Trichinella species and genotypes.</title>
        <authorList>
            <person name="Korhonen P.K."/>
            <person name="Edoardo P."/>
            <person name="Giuseppe L.R."/>
            <person name="Gasser R.B."/>
        </authorList>
    </citation>
    <scope>NUCLEOTIDE SEQUENCE [LARGE SCALE GENOMIC DNA]</scope>
    <source>
        <strain evidence="1">ISS37</strain>
    </source>
</reference>
<proteinExistence type="predicted"/>
<accession>A0A0V0SHU8</accession>